<dbReference type="InterPro" id="IPR036412">
    <property type="entry name" value="HAD-like_sf"/>
</dbReference>
<dbReference type="Proteomes" id="UP000176923">
    <property type="component" value="Unassembled WGS sequence"/>
</dbReference>
<proteinExistence type="predicted"/>
<dbReference type="InterPro" id="IPR023214">
    <property type="entry name" value="HAD_sf"/>
</dbReference>
<dbReference type="AlphaFoldDB" id="A0A1F5ZW27"/>
<dbReference type="Pfam" id="PF24694">
    <property type="entry name" value="LNS2_PITM1-3"/>
    <property type="match status" value="1"/>
</dbReference>
<dbReference type="EMBL" id="MFJL01000009">
    <property type="protein sequence ID" value="OGG16696.1"/>
    <property type="molecule type" value="Genomic_DNA"/>
</dbReference>
<gene>
    <name evidence="1" type="ORF">A3D77_02960</name>
</gene>
<dbReference type="Gene3D" id="3.40.50.1000">
    <property type="entry name" value="HAD superfamily/HAD-like"/>
    <property type="match status" value="1"/>
</dbReference>
<dbReference type="SUPFAM" id="SSF56784">
    <property type="entry name" value="HAD-like"/>
    <property type="match status" value="1"/>
</dbReference>
<sequence>MEHEFANPLTRQLVIGIDIDNTISQSHPVIWKEFKKEFKGRVLFSESPDFYHLEKYTTASLSEVEVFFDRLERDEEFILSYPSYKGANLILNKWILEGHKLHYITARPAHSRVSTLSWLKKHEFPTENVSLDLHDRGRDTDAVSFKARIVKSLKIDLMIEDSLEIAQGLPIPSLLINHPWNQHAKLPPRITRVSDWKEIEKLVLKLSYSSKSAER</sequence>
<protein>
    <recommendedName>
        <fullName evidence="3">Nucleotidase</fullName>
    </recommendedName>
</protein>
<name>A0A1F5ZW27_9BACT</name>
<dbReference type="STRING" id="1798382.A3D77_02960"/>
<evidence type="ECO:0008006" key="3">
    <source>
        <dbReference type="Google" id="ProtNLM"/>
    </source>
</evidence>
<dbReference type="InterPro" id="IPR052419">
    <property type="entry name" value="5_3-deoxyribonucleotidase-like"/>
</dbReference>
<reference evidence="1 2" key="1">
    <citation type="journal article" date="2016" name="Nat. Commun.">
        <title>Thousands of microbial genomes shed light on interconnected biogeochemical processes in an aquifer system.</title>
        <authorList>
            <person name="Anantharaman K."/>
            <person name="Brown C.T."/>
            <person name="Hug L.A."/>
            <person name="Sharon I."/>
            <person name="Castelle C.J."/>
            <person name="Probst A.J."/>
            <person name="Thomas B.C."/>
            <person name="Singh A."/>
            <person name="Wilkins M.J."/>
            <person name="Karaoz U."/>
            <person name="Brodie E.L."/>
            <person name="Williams K.H."/>
            <person name="Hubbard S.S."/>
            <person name="Banfield J.F."/>
        </authorList>
    </citation>
    <scope>NUCLEOTIDE SEQUENCE [LARGE SCALE GENOMIC DNA]</scope>
</reference>
<dbReference type="PANTHER" id="PTHR35134">
    <property type="entry name" value="NUCLEOTIDASE YQFW-RELATED"/>
    <property type="match status" value="1"/>
</dbReference>
<accession>A0A1F5ZW27</accession>
<comment type="caution">
    <text evidence="1">The sequence shown here is derived from an EMBL/GenBank/DDBJ whole genome shotgun (WGS) entry which is preliminary data.</text>
</comment>
<organism evidence="1 2">
    <name type="scientific">Candidatus Gottesmanbacteria bacterium RIFCSPHIGHO2_02_FULL_39_11</name>
    <dbReference type="NCBI Taxonomy" id="1798382"/>
    <lineage>
        <taxon>Bacteria</taxon>
        <taxon>Candidatus Gottesmaniibacteriota</taxon>
    </lineage>
</organism>
<evidence type="ECO:0000313" key="1">
    <source>
        <dbReference type="EMBL" id="OGG16696.1"/>
    </source>
</evidence>
<dbReference type="PANTHER" id="PTHR35134:SF2">
    <property type="entry name" value="NUCLEOTIDASE YQFW-RELATED"/>
    <property type="match status" value="1"/>
</dbReference>
<evidence type="ECO:0000313" key="2">
    <source>
        <dbReference type="Proteomes" id="UP000176923"/>
    </source>
</evidence>